<protein>
    <submittedName>
        <fullName evidence="3">Uncharacterized protein</fullName>
    </submittedName>
</protein>
<keyword evidence="4" id="KW-1185">Reference proteome</keyword>
<keyword evidence="1" id="KW-0175">Coiled coil</keyword>
<comment type="caution">
    <text evidence="3">The sequence shown here is derived from an EMBL/GenBank/DDBJ whole genome shotgun (WGS) entry which is preliminary data.</text>
</comment>
<evidence type="ECO:0000313" key="4">
    <source>
        <dbReference type="Proteomes" id="UP000241247"/>
    </source>
</evidence>
<dbReference type="RefSeq" id="WP_108002210.1">
    <property type="nucleotide sequence ID" value="NZ_JBHEEX010000009.1"/>
</dbReference>
<feature type="compositionally biased region" description="Basic residues" evidence="2">
    <location>
        <begin position="170"/>
        <end position="184"/>
    </location>
</feature>
<organism evidence="3 4">
    <name type="scientific">Mycoplana dimorpha</name>
    <dbReference type="NCBI Taxonomy" id="28320"/>
    <lineage>
        <taxon>Bacteria</taxon>
        <taxon>Pseudomonadati</taxon>
        <taxon>Pseudomonadota</taxon>
        <taxon>Alphaproteobacteria</taxon>
        <taxon>Hyphomicrobiales</taxon>
        <taxon>Rhizobiaceae</taxon>
        <taxon>Mycoplana</taxon>
    </lineage>
</organism>
<dbReference type="AlphaFoldDB" id="A0A2T5BAX5"/>
<gene>
    <name evidence="3" type="ORF">C7449_103139</name>
</gene>
<feature type="coiled-coil region" evidence="1">
    <location>
        <begin position="59"/>
        <end position="86"/>
    </location>
</feature>
<feature type="region of interest" description="Disordered" evidence="2">
    <location>
        <begin position="162"/>
        <end position="203"/>
    </location>
</feature>
<dbReference type="Proteomes" id="UP000241247">
    <property type="component" value="Unassembled WGS sequence"/>
</dbReference>
<evidence type="ECO:0000256" key="1">
    <source>
        <dbReference type="SAM" id="Coils"/>
    </source>
</evidence>
<sequence length="203" mass="22714">MAKDLSPSERQREEERLNAIFSQIQSDNEGTRNNAATALYKWMGKHDTQPRVTLNSSSADRTMRVIDDLERRNRVLQEENAQFRTFLGKKGVRQVEQLQRATAGGLLDEFIQAVKGMYNPIPLEIPRGAVKAIAGVLGLSETTARQTLRGRRKVGSEEIARIRSAPRISAPRKAKRRKKSRAPKPKSGQMELTGLNGSYSEIG</sequence>
<accession>A0A2T5BAX5</accession>
<reference evidence="3 4" key="1">
    <citation type="submission" date="2018-04" db="EMBL/GenBank/DDBJ databases">
        <title>Genomic Encyclopedia of Type Strains, Phase IV (KMG-IV): sequencing the most valuable type-strain genomes for metagenomic binning, comparative biology and taxonomic classification.</title>
        <authorList>
            <person name="Goeker M."/>
        </authorList>
    </citation>
    <scope>NUCLEOTIDE SEQUENCE [LARGE SCALE GENOMIC DNA]</scope>
    <source>
        <strain evidence="3 4">DSM 7138</strain>
    </source>
</reference>
<name>A0A2T5BAX5_MYCDI</name>
<proteinExistence type="predicted"/>
<dbReference type="EMBL" id="PZZZ01000003">
    <property type="protein sequence ID" value="PTM96125.1"/>
    <property type="molecule type" value="Genomic_DNA"/>
</dbReference>
<evidence type="ECO:0000256" key="2">
    <source>
        <dbReference type="SAM" id="MobiDB-lite"/>
    </source>
</evidence>
<evidence type="ECO:0000313" key="3">
    <source>
        <dbReference type="EMBL" id="PTM96125.1"/>
    </source>
</evidence>